<sequence>MLLADHEGSWSYRRAAVAPFTGEAPDDGVRRISGIRADDPSRVVHSTSWRYLPNLGQVVLTYAVCPDPEPEATRITLDDLIIARGSAPAAPSPDQIEEANVVAHAIQHLAFLQTTDPVVGRTLEQWPAIAMALGARSPFPAGELTDVRA</sequence>
<accession>A0A7W5UZ52</accession>
<organism evidence="1 2">
    <name type="scientific">Nonomuraea dietziae</name>
    <dbReference type="NCBI Taxonomy" id="65515"/>
    <lineage>
        <taxon>Bacteria</taxon>
        <taxon>Bacillati</taxon>
        <taxon>Actinomycetota</taxon>
        <taxon>Actinomycetes</taxon>
        <taxon>Streptosporangiales</taxon>
        <taxon>Streptosporangiaceae</taxon>
        <taxon>Nonomuraea</taxon>
    </lineage>
</organism>
<evidence type="ECO:0000313" key="1">
    <source>
        <dbReference type="EMBL" id="MBB3727377.1"/>
    </source>
</evidence>
<dbReference type="AlphaFoldDB" id="A0A7W5UZ52"/>
<name>A0A7W5UZ52_9ACTN</name>
<reference evidence="1 2" key="1">
    <citation type="submission" date="2020-08" db="EMBL/GenBank/DDBJ databases">
        <title>Sequencing the genomes of 1000 actinobacteria strains.</title>
        <authorList>
            <person name="Klenk H.-P."/>
        </authorList>
    </citation>
    <scope>NUCLEOTIDE SEQUENCE [LARGE SCALE GENOMIC DNA]</scope>
    <source>
        <strain evidence="1 2">DSM 44320</strain>
    </source>
</reference>
<evidence type="ECO:0000313" key="2">
    <source>
        <dbReference type="Proteomes" id="UP000579945"/>
    </source>
</evidence>
<dbReference type="EMBL" id="JACIBV010000001">
    <property type="protein sequence ID" value="MBB3727377.1"/>
    <property type="molecule type" value="Genomic_DNA"/>
</dbReference>
<dbReference type="RefSeq" id="WP_183647869.1">
    <property type="nucleotide sequence ID" value="NZ_JACIBV010000001.1"/>
</dbReference>
<proteinExistence type="predicted"/>
<dbReference type="GeneID" id="95389682"/>
<gene>
    <name evidence="1" type="ORF">FHR33_003237</name>
</gene>
<comment type="caution">
    <text evidence="1">The sequence shown here is derived from an EMBL/GenBank/DDBJ whole genome shotgun (WGS) entry which is preliminary data.</text>
</comment>
<keyword evidence="2" id="KW-1185">Reference proteome</keyword>
<dbReference type="Proteomes" id="UP000579945">
    <property type="component" value="Unassembled WGS sequence"/>
</dbReference>
<protein>
    <submittedName>
        <fullName evidence="1">Uncharacterized protein</fullName>
    </submittedName>
</protein>